<dbReference type="Proteomes" id="UP000006190">
    <property type="component" value="Unassembled WGS sequence"/>
</dbReference>
<evidence type="ECO:0000256" key="11">
    <source>
        <dbReference type="RuleBase" id="RU003783"/>
    </source>
</evidence>
<reference evidence="14 15" key="1">
    <citation type="submission" date="2012-01" db="EMBL/GenBank/DDBJ databases">
        <title>The Genome Sequence of Facklamia languida CCUG 37842.</title>
        <authorList>
            <consortium name="The Broad Institute Genome Sequencing Platform"/>
            <person name="Earl A."/>
            <person name="Ward D."/>
            <person name="Feldgarden M."/>
            <person name="Gevers D."/>
            <person name="Huys G."/>
            <person name="Young S.K."/>
            <person name="Zeng Q."/>
            <person name="Gargeya S."/>
            <person name="Fitzgerald M."/>
            <person name="Haas B."/>
            <person name="Abouelleil A."/>
            <person name="Alvarado L."/>
            <person name="Arachchi H.M."/>
            <person name="Berlin A."/>
            <person name="Chapman S.B."/>
            <person name="Gearin G."/>
            <person name="Goldberg J."/>
            <person name="Griggs A."/>
            <person name="Gujja S."/>
            <person name="Hansen M."/>
            <person name="Heiman D."/>
            <person name="Howarth C."/>
            <person name="Larimer J."/>
            <person name="Lui A."/>
            <person name="MacDonald P.J.P."/>
            <person name="McCowen C."/>
            <person name="Montmayeur A."/>
            <person name="Murphy C."/>
            <person name="Neiman D."/>
            <person name="Pearson M."/>
            <person name="Priest M."/>
            <person name="Roberts A."/>
            <person name="Saif S."/>
            <person name="Shea T."/>
            <person name="Sisk P."/>
            <person name="Stolte C."/>
            <person name="Sykes S."/>
            <person name="Wortman J."/>
            <person name="Nusbaum C."/>
            <person name="Birren B."/>
        </authorList>
    </citation>
    <scope>NUCLEOTIDE SEQUENCE [LARGE SCALE GENOMIC DNA]</scope>
    <source>
        <strain evidence="14 15">CCUG 37842</strain>
    </source>
</reference>
<evidence type="ECO:0000256" key="12">
    <source>
        <dbReference type="RuleBase" id="RU003784"/>
    </source>
</evidence>
<feature type="binding site" evidence="10">
    <location>
        <begin position="13"/>
        <end position="20"/>
    </location>
    <ligand>
        <name>ATP</name>
        <dbReference type="ChEBI" id="CHEBI:30616"/>
    </ligand>
</feature>
<comment type="catalytic activity">
    <reaction evidence="9 10 11">
        <text>adenosine(37) in tRNA + dimethylallyl diphosphate = N(6)-dimethylallyladenosine(37) in tRNA + diphosphate</text>
        <dbReference type="Rhea" id="RHEA:26482"/>
        <dbReference type="Rhea" id="RHEA-COMP:10162"/>
        <dbReference type="Rhea" id="RHEA-COMP:10375"/>
        <dbReference type="ChEBI" id="CHEBI:33019"/>
        <dbReference type="ChEBI" id="CHEBI:57623"/>
        <dbReference type="ChEBI" id="CHEBI:74411"/>
        <dbReference type="ChEBI" id="CHEBI:74415"/>
        <dbReference type="EC" id="2.5.1.75"/>
    </reaction>
</comment>
<dbReference type="SUPFAM" id="SSF52540">
    <property type="entry name" value="P-loop containing nucleoside triphosphate hydrolases"/>
    <property type="match status" value="2"/>
</dbReference>
<dbReference type="GO" id="GO:0052381">
    <property type="term" value="F:tRNA dimethylallyltransferase activity"/>
    <property type="evidence" value="ECO:0007669"/>
    <property type="project" value="UniProtKB-UniRule"/>
</dbReference>
<evidence type="ECO:0000256" key="4">
    <source>
        <dbReference type="ARBA" id="ARBA00022679"/>
    </source>
</evidence>
<dbReference type="InterPro" id="IPR018022">
    <property type="entry name" value="IPT"/>
</dbReference>
<feature type="site" description="Interaction with substrate tRNA" evidence="10">
    <location>
        <position position="104"/>
    </location>
</feature>
<evidence type="ECO:0000256" key="1">
    <source>
        <dbReference type="ARBA" id="ARBA00001946"/>
    </source>
</evidence>
<protein>
    <recommendedName>
        <fullName evidence="10">tRNA dimethylallyltransferase</fullName>
        <ecNumber evidence="10">2.5.1.75</ecNumber>
    </recommendedName>
    <alternativeName>
        <fullName evidence="10">Dimethylallyl diphosphate:tRNA dimethylallyltransferase</fullName>
        <shortName evidence="10">DMAPP:tRNA dimethylallyltransferase</shortName>
        <shortName evidence="10">DMATase</shortName>
    </alternativeName>
    <alternativeName>
        <fullName evidence="10">Isopentenyl-diphosphate:tRNA isopentenyltransferase</fullName>
        <shortName evidence="10">IPP transferase</shortName>
        <shortName evidence="10">IPPT</shortName>
        <shortName evidence="10">IPTase</shortName>
    </alternativeName>
</protein>
<keyword evidence="5 10" id="KW-0819">tRNA processing</keyword>
<evidence type="ECO:0000256" key="3">
    <source>
        <dbReference type="ARBA" id="ARBA00005842"/>
    </source>
</evidence>
<keyword evidence="6 10" id="KW-0547">Nucleotide-binding</keyword>
<dbReference type="Gene3D" id="1.10.20.140">
    <property type="match status" value="1"/>
</dbReference>
<comment type="function">
    <text evidence="2 10 12">Catalyzes the transfer of a dimethylallyl group onto the adenine at position 37 in tRNAs that read codons beginning with uridine, leading to the formation of N6-(dimethylallyl)adenosine (i(6)A).</text>
</comment>
<evidence type="ECO:0000313" key="14">
    <source>
        <dbReference type="EMBL" id="EHR37733.1"/>
    </source>
</evidence>
<comment type="subunit">
    <text evidence="10">Monomer.</text>
</comment>
<evidence type="ECO:0000256" key="6">
    <source>
        <dbReference type="ARBA" id="ARBA00022741"/>
    </source>
</evidence>
<keyword evidence="15" id="KW-1185">Reference proteome</keyword>
<sequence>MKDQEIPLIVIAGPTGVGKTDLSIQLAKQFRGQVINADSIQVYQGLDIGSGKITSEEMQGVPHHLLDVIKPEETYDAKTFQEVACQLIRQIYQTGHLPILVGGTGLYLEGVLYQMEFGGQESFDPGYRQFLQERLQHEGASRLWQDLQVLDPEAGQKIPIQNERRIIRALEVIHHTGKKFSDQSGHQDQNSRFNELLLVVNRPRQDLYDRINQRVLTMVDQGLEEEVARLLQLENGRDLPCLKAIGYKEWLPYFAGHINRQEVVEAIQKHSRHYAKRQLTWFRNRMKNPYWLDASDPQYEEVAKQVVEDFLVKSER</sequence>
<gene>
    <name evidence="10" type="primary">miaA</name>
    <name evidence="14" type="ORF">HMPREF9708_00362</name>
</gene>
<accession>H3NHT4</accession>
<dbReference type="EMBL" id="AGEG01000003">
    <property type="protein sequence ID" value="EHR37733.1"/>
    <property type="molecule type" value="Genomic_DNA"/>
</dbReference>
<dbReference type="STRING" id="883113.HMPREF9708_00362"/>
<dbReference type="PANTHER" id="PTHR11088">
    <property type="entry name" value="TRNA DIMETHYLALLYLTRANSFERASE"/>
    <property type="match status" value="1"/>
</dbReference>
<evidence type="ECO:0000256" key="10">
    <source>
        <dbReference type="HAMAP-Rule" id="MF_00185"/>
    </source>
</evidence>
<evidence type="ECO:0000256" key="9">
    <source>
        <dbReference type="ARBA" id="ARBA00049563"/>
    </source>
</evidence>
<feature type="site" description="Interaction with substrate tRNA" evidence="10">
    <location>
        <position position="128"/>
    </location>
</feature>
<organism evidence="14 15">
    <name type="scientific">Facklamia languida CCUG 37842</name>
    <dbReference type="NCBI Taxonomy" id="883113"/>
    <lineage>
        <taxon>Bacteria</taxon>
        <taxon>Bacillati</taxon>
        <taxon>Bacillota</taxon>
        <taxon>Bacilli</taxon>
        <taxon>Lactobacillales</taxon>
        <taxon>Aerococcaceae</taxon>
        <taxon>Facklamia</taxon>
    </lineage>
</organism>
<dbReference type="Gene3D" id="3.40.50.300">
    <property type="entry name" value="P-loop containing nucleotide triphosphate hydrolases"/>
    <property type="match status" value="1"/>
</dbReference>
<dbReference type="EC" id="2.5.1.75" evidence="10"/>
<evidence type="ECO:0000256" key="7">
    <source>
        <dbReference type="ARBA" id="ARBA00022840"/>
    </source>
</evidence>
<evidence type="ECO:0000256" key="5">
    <source>
        <dbReference type="ARBA" id="ARBA00022694"/>
    </source>
</evidence>
<dbReference type="NCBIfam" id="TIGR00174">
    <property type="entry name" value="miaA"/>
    <property type="match status" value="1"/>
</dbReference>
<dbReference type="OrthoDB" id="9776390at2"/>
<dbReference type="RefSeq" id="WP_006308308.1">
    <property type="nucleotide sequence ID" value="NZ_JH601133.1"/>
</dbReference>
<evidence type="ECO:0000256" key="2">
    <source>
        <dbReference type="ARBA" id="ARBA00003213"/>
    </source>
</evidence>
<dbReference type="InterPro" id="IPR027417">
    <property type="entry name" value="P-loop_NTPase"/>
</dbReference>
<keyword evidence="4 10" id="KW-0808">Transferase</keyword>
<dbReference type="HOGENOM" id="CLU_032616_0_1_9"/>
<comment type="cofactor">
    <cofactor evidence="1 10">
        <name>Mg(2+)</name>
        <dbReference type="ChEBI" id="CHEBI:18420"/>
    </cofactor>
</comment>
<evidence type="ECO:0000256" key="8">
    <source>
        <dbReference type="ARBA" id="ARBA00022842"/>
    </source>
</evidence>
<feature type="binding site" evidence="10">
    <location>
        <begin position="15"/>
        <end position="20"/>
    </location>
    <ligand>
        <name>substrate</name>
    </ligand>
</feature>
<dbReference type="PANTHER" id="PTHR11088:SF60">
    <property type="entry name" value="TRNA DIMETHYLALLYLTRANSFERASE"/>
    <property type="match status" value="1"/>
</dbReference>
<dbReference type="PATRIC" id="fig|883113.3.peg.366"/>
<dbReference type="Pfam" id="PF01715">
    <property type="entry name" value="IPPT"/>
    <property type="match status" value="1"/>
</dbReference>
<keyword evidence="8 10" id="KW-0460">Magnesium</keyword>
<dbReference type="AlphaFoldDB" id="H3NHT4"/>
<proteinExistence type="inferred from homology"/>
<evidence type="ECO:0000313" key="15">
    <source>
        <dbReference type="Proteomes" id="UP000006190"/>
    </source>
</evidence>
<keyword evidence="7 10" id="KW-0067">ATP-binding</keyword>
<comment type="caution">
    <text evidence="14">The sequence shown here is derived from an EMBL/GenBank/DDBJ whole genome shotgun (WGS) entry which is preliminary data.</text>
</comment>
<dbReference type="GO" id="GO:0005524">
    <property type="term" value="F:ATP binding"/>
    <property type="evidence" value="ECO:0007669"/>
    <property type="project" value="UniProtKB-UniRule"/>
</dbReference>
<dbReference type="InterPro" id="IPR039657">
    <property type="entry name" value="Dimethylallyltransferase"/>
</dbReference>
<dbReference type="HAMAP" id="MF_00185">
    <property type="entry name" value="IPP_trans"/>
    <property type="match status" value="1"/>
</dbReference>
<evidence type="ECO:0000256" key="13">
    <source>
        <dbReference type="RuleBase" id="RU003785"/>
    </source>
</evidence>
<dbReference type="eggNOG" id="COG0324">
    <property type="taxonomic scope" value="Bacteria"/>
</dbReference>
<feature type="region of interest" description="Interaction with substrate tRNA" evidence="10">
    <location>
        <begin position="38"/>
        <end position="41"/>
    </location>
</feature>
<name>H3NHT4_9LACT</name>
<dbReference type="GO" id="GO:0006400">
    <property type="term" value="P:tRNA modification"/>
    <property type="evidence" value="ECO:0007669"/>
    <property type="project" value="TreeGrafter"/>
</dbReference>
<comment type="caution">
    <text evidence="10">Lacks conserved residue(s) required for the propagation of feature annotation.</text>
</comment>
<comment type="similarity">
    <text evidence="3 10 13">Belongs to the IPP transferase family.</text>
</comment>